<dbReference type="PANTHER" id="PTHR13420:SF7">
    <property type="entry name" value="UPF0235 PROTEIN C15ORF40"/>
    <property type="match status" value="1"/>
</dbReference>
<dbReference type="GO" id="GO:0005737">
    <property type="term" value="C:cytoplasm"/>
    <property type="evidence" value="ECO:0007669"/>
    <property type="project" value="TreeGrafter"/>
</dbReference>
<accession>A0A1G2B626</accession>
<dbReference type="NCBIfam" id="TIGR00251">
    <property type="entry name" value="DUF167 family protein"/>
    <property type="match status" value="1"/>
</dbReference>
<dbReference type="STRING" id="1798543.A2898_02140"/>
<reference evidence="2 3" key="1">
    <citation type="journal article" date="2016" name="Nat. Commun.">
        <title>Thousands of microbial genomes shed light on interconnected biogeochemical processes in an aquifer system.</title>
        <authorList>
            <person name="Anantharaman K."/>
            <person name="Brown C.T."/>
            <person name="Hug L.A."/>
            <person name="Sharon I."/>
            <person name="Castelle C.J."/>
            <person name="Probst A.J."/>
            <person name="Thomas B.C."/>
            <person name="Singh A."/>
            <person name="Wilkins M.J."/>
            <person name="Karaoz U."/>
            <person name="Brodie E.L."/>
            <person name="Williams K.H."/>
            <person name="Hubbard S.S."/>
            <person name="Banfield J.F."/>
        </authorList>
    </citation>
    <scope>NUCLEOTIDE SEQUENCE [LARGE SCALE GENOMIC DNA]</scope>
</reference>
<dbReference type="SMART" id="SM01152">
    <property type="entry name" value="DUF167"/>
    <property type="match status" value="1"/>
</dbReference>
<dbReference type="EMBL" id="MHKE01000012">
    <property type="protein sequence ID" value="OGY84059.1"/>
    <property type="molecule type" value="Genomic_DNA"/>
</dbReference>
<gene>
    <name evidence="2" type="ORF">A2898_02140</name>
</gene>
<name>A0A1G2B626_9BACT</name>
<organism evidence="2 3">
    <name type="scientific">Candidatus Kerfeldbacteria bacterium RIFCSPLOWO2_01_FULL_48_11</name>
    <dbReference type="NCBI Taxonomy" id="1798543"/>
    <lineage>
        <taxon>Bacteria</taxon>
        <taxon>Candidatus Kerfeldiibacteriota</taxon>
    </lineage>
</organism>
<sequence>MKLFITAKAGAKEERVEKVDDTHFRVWVKDPPEKGKANDAITRALAEHMGVAKSQVALISGKKSKRKIIEVVK</sequence>
<dbReference type="Gene3D" id="3.30.1200.10">
    <property type="entry name" value="YggU-like"/>
    <property type="match status" value="1"/>
</dbReference>
<evidence type="ECO:0000313" key="2">
    <source>
        <dbReference type="EMBL" id="OGY84059.1"/>
    </source>
</evidence>
<dbReference type="InterPro" id="IPR036591">
    <property type="entry name" value="YggU-like_sf"/>
</dbReference>
<dbReference type="SUPFAM" id="SSF69786">
    <property type="entry name" value="YggU-like"/>
    <property type="match status" value="1"/>
</dbReference>
<dbReference type="Proteomes" id="UP000179164">
    <property type="component" value="Unassembled WGS sequence"/>
</dbReference>
<dbReference type="InterPro" id="IPR003746">
    <property type="entry name" value="DUF167"/>
</dbReference>
<dbReference type="AlphaFoldDB" id="A0A1G2B626"/>
<evidence type="ECO:0000256" key="1">
    <source>
        <dbReference type="ARBA" id="ARBA00010364"/>
    </source>
</evidence>
<evidence type="ECO:0000313" key="3">
    <source>
        <dbReference type="Proteomes" id="UP000179164"/>
    </source>
</evidence>
<dbReference type="Pfam" id="PF02594">
    <property type="entry name" value="DUF167"/>
    <property type="match status" value="1"/>
</dbReference>
<dbReference type="PANTHER" id="PTHR13420">
    <property type="entry name" value="UPF0235 PROTEIN C15ORF40"/>
    <property type="match status" value="1"/>
</dbReference>
<protein>
    <submittedName>
        <fullName evidence="2">Uncharacterized protein</fullName>
    </submittedName>
</protein>
<comment type="caution">
    <text evidence="2">The sequence shown here is derived from an EMBL/GenBank/DDBJ whole genome shotgun (WGS) entry which is preliminary data.</text>
</comment>
<comment type="similarity">
    <text evidence="1">Belongs to the UPF0235 family.</text>
</comment>
<proteinExistence type="inferred from homology"/>